<dbReference type="InterPro" id="IPR011045">
    <property type="entry name" value="N2O_reductase_N"/>
</dbReference>
<dbReference type="AlphaFoldDB" id="A0AAV4ASW3"/>
<proteinExistence type="predicted"/>
<dbReference type="EMBL" id="BLXT01004139">
    <property type="protein sequence ID" value="GFO09975.1"/>
    <property type="molecule type" value="Genomic_DNA"/>
</dbReference>
<evidence type="ECO:0000313" key="1">
    <source>
        <dbReference type="EMBL" id="GFO09975.1"/>
    </source>
</evidence>
<gene>
    <name evidence="1" type="ORF">PoB_003648000</name>
</gene>
<protein>
    <submittedName>
        <fullName evidence="1">PE-PGRS family protein</fullName>
    </submittedName>
</protein>
<organism evidence="1 2">
    <name type="scientific">Plakobranchus ocellatus</name>
    <dbReference type="NCBI Taxonomy" id="259542"/>
    <lineage>
        <taxon>Eukaryota</taxon>
        <taxon>Metazoa</taxon>
        <taxon>Spiralia</taxon>
        <taxon>Lophotrochozoa</taxon>
        <taxon>Mollusca</taxon>
        <taxon>Gastropoda</taxon>
        <taxon>Heterobranchia</taxon>
        <taxon>Euthyneura</taxon>
        <taxon>Panpulmonata</taxon>
        <taxon>Sacoglossa</taxon>
        <taxon>Placobranchoidea</taxon>
        <taxon>Plakobranchidae</taxon>
        <taxon>Plakobranchus</taxon>
    </lineage>
</organism>
<evidence type="ECO:0000313" key="2">
    <source>
        <dbReference type="Proteomes" id="UP000735302"/>
    </source>
</evidence>
<reference evidence="1 2" key="1">
    <citation type="journal article" date="2021" name="Elife">
        <title>Chloroplast acquisition without the gene transfer in kleptoplastic sea slugs, Plakobranchus ocellatus.</title>
        <authorList>
            <person name="Maeda T."/>
            <person name="Takahashi S."/>
            <person name="Yoshida T."/>
            <person name="Shimamura S."/>
            <person name="Takaki Y."/>
            <person name="Nagai Y."/>
            <person name="Toyoda A."/>
            <person name="Suzuki Y."/>
            <person name="Arimoto A."/>
            <person name="Ishii H."/>
            <person name="Satoh N."/>
            <person name="Nishiyama T."/>
            <person name="Hasebe M."/>
            <person name="Maruyama T."/>
            <person name="Minagawa J."/>
            <person name="Obokata J."/>
            <person name="Shigenobu S."/>
        </authorList>
    </citation>
    <scope>NUCLEOTIDE SEQUENCE [LARGE SCALE GENOMIC DNA]</scope>
</reference>
<keyword evidence="2" id="KW-1185">Reference proteome</keyword>
<accession>A0AAV4ASW3</accession>
<dbReference type="Proteomes" id="UP000735302">
    <property type="component" value="Unassembled WGS sequence"/>
</dbReference>
<dbReference type="SUPFAM" id="SSF50974">
    <property type="entry name" value="Nitrous oxide reductase, N-terminal domain"/>
    <property type="match status" value="1"/>
</dbReference>
<dbReference type="Gene3D" id="2.130.10.10">
    <property type="entry name" value="YVTN repeat-like/Quinoprotein amine dehydrogenase"/>
    <property type="match status" value="1"/>
</dbReference>
<dbReference type="InterPro" id="IPR015943">
    <property type="entry name" value="WD40/YVTN_repeat-like_dom_sf"/>
</dbReference>
<comment type="caution">
    <text evidence="1">The sequence shown here is derived from an EMBL/GenBank/DDBJ whole genome shotgun (WGS) entry which is preliminary data.</text>
</comment>
<name>A0AAV4ASW3_9GAST</name>
<sequence length="302" mass="32498">MHSCVHAATVGHNVFGHRITKGQLSAKELADITGIAASRVLSGIVYVHNYEGDGNFLYAVDVNSAQLVATFTITGAQNFDWEDIGYGPCADDCKQTMCSGAVTPQRFCLYIADIGSHGGTGAADVIYMVREPTVLINSSLPVVDKLTFSWSEPDAESLMVAPDGRLFIISKVNTGRAMIAQLPSDAWGTTVNLDLGETGILKVITTHHDPQGADISPDGTELVIVAEEEVFYYRVPNGDYINAVRTSIPESIHSYSSEPNTEGIAWAPDGKGFYVIPRGEDQMIYYYPKDDAGATGPGVGRR</sequence>